<evidence type="ECO:0000313" key="1">
    <source>
        <dbReference type="EMBL" id="KAJ6958940.1"/>
    </source>
</evidence>
<gene>
    <name evidence="1" type="ORF">NC653_037263</name>
</gene>
<name>A0AAD6LE94_9ROSI</name>
<protein>
    <submittedName>
        <fullName evidence="1">Uncharacterized protein</fullName>
    </submittedName>
</protein>
<evidence type="ECO:0000313" key="2">
    <source>
        <dbReference type="Proteomes" id="UP001164929"/>
    </source>
</evidence>
<accession>A0AAD6LE94</accession>
<proteinExistence type="predicted"/>
<dbReference type="AlphaFoldDB" id="A0AAD6LE94"/>
<keyword evidence="2" id="KW-1185">Reference proteome</keyword>
<dbReference type="EMBL" id="JAQIZT010000017">
    <property type="protein sequence ID" value="KAJ6958940.1"/>
    <property type="molecule type" value="Genomic_DNA"/>
</dbReference>
<comment type="caution">
    <text evidence="1">The sequence shown here is derived from an EMBL/GenBank/DDBJ whole genome shotgun (WGS) entry which is preliminary data.</text>
</comment>
<reference evidence="1" key="1">
    <citation type="journal article" date="2023" name="Mol. Ecol. Resour.">
        <title>Chromosome-level genome assembly of a triploid poplar Populus alba 'Berolinensis'.</title>
        <authorList>
            <person name="Chen S."/>
            <person name="Yu Y."/>
            <person name="Wang X."/>
            <person name="Wang S."/>
            <person name="Zhang T."/>
            <person name="Zhou Y."/>
            <person name="He R."/>
            <person name="Meng N."/>
            <person name="Wang Y."/>
            <person name="Liu W."/>
            <person name="Liu Z."/>
            <person name="Liu J."/>
            <person name="Guo Q."/>
            <person name="Huang H."/>
            <person name="Sederoff R.R."/>
            <person name="Wang G."/>
            <person name="Qu G."/>
            <person name="Chen S."/>
        </authorList>
    </citation>
    <scope>NUCLEOTIDE SEQUENCE</scope>
    <source>
        <strain evidence="1">SC-2020</strain>
    </source>
</reference>
<dbReference type="Proteomes" id="UP001164929">
    <property type="component" value="Chromosome 17"/>
</dbReference>
<sequence>MSDAMMDNESSSPFLAISTLDSSNSEMNPVAQTTKLRNINIETKKTKKKAISEIFKKLIFKFFMFIYYYKS</sequence>
<organism evidence="1 2">
    <name type="scientific">Populus alba x Populus x berolinensis</name>
    <dbReference type="NCBI Taxonomy" id="444605"/>
    <lineage>
        <taxon>Eukaryota</taxon>
        <taxon>Viridiplantae</taxon>
        <taxon>Streptophyta</taxon>
        <taxon>Embryophyta</taxon>
        <taxon>Tracheophyta</taxon>
        <taxon>Spermatophyta</taxon>
        <taxon>Magnoliopsida</taxon>
        <taxon>eudicotyledons</taxon>
        <taxon>Gunneridae</taxon>
        <taxon>Pentapetalae</taxon>
        <taxon>rosids</taxon>
        <taxon>fabids</taxon>
        <taxon>Malpighiales</taxon>
        <taxon>Salicaceae</taxon>
        <taxon>Saliceae</taxon>
        <taxon>Populus</taxon>
    </lineage>
</organism>